<proteinExistence type="predicted"/>
<dbReference type="Pfam" id="PF08139">
    <property type="entry name" value="LPAM_1"/>
    <property type="match status" value="1"/>
</dbReference>
<keyword evidence="1" id="KW-0732">Signal</keyword>
<keyword evidence="2" id="KW-0449">Lipoprotein</keyword>
<comment type="caution">
    <text evidence="2">The sequence shown here is derived from an EMBL/GenBank/DDBJ whole genome shotgun (WGS) entry which is preliminary data.</text>
</comment>
<dbReference type="EMBL" id="JBHLTR010000063">
    <property type="protein sequence ID" value="MFC0561470.1"/>
    <property type="molecule type" value="Genomic_DNA"/>
</dbReference>
<accession>A0ABV6NL26</accession>
<dbReference type="InterPro" id="IPR012640">
    <property type="entry name" value="Membr_lipoprot_lipid_attach_CS"/>
</dbReference>
<name>A0ABV6NL26_9BACI</name>
<protein>
    <submittedName>
        <fullName evidence="2">Membrane lipoprotein lipid attachment site-containing protein</fullName>
    </submittedName>
</protein>
<dbReference type="RefSeq" id="WP_273848390.1">
    <property type="nucleotide sequence ID" value="NZ_JAQQWT010000077.1"/>
</dbReference>
<keyword evidence="3" id="KW-1185">Reference proteome</keyword>
<gene>
    <name evidence="2" type="ORF">ACFFH4_21360</name>
</gene>
<evidence type="ECO:0000313" key="2">
    <source>
        <dbReference type="EMBL" id="MFC0561470.1"/>
    </source>
</evidence>
<evidence type="ECO:0000313" key="3">
    <source>
        <dbReference type="Proteomes" id="UP001589833"/>
    </source>
</evidence>
<sequence>MKKITISILILFILSGCNRSYESLEEAVQSEWKTPIEVVNQDEERQLVYYLDNDQHILGVYYYENGRYRYDNKQSVGITFSSDNGLPFFVQANYFEGVGKIIHGAIKTDEHEIEKFIIQYKNGEQQEIIAKNNTFITEYPTSITTSIEMFQTEIENVIGYGKQGEIVESYY</sequence>
<dbReference type="Proteomes" id="UP001589833">
    <property type="component" value="Unassembled WGS sequence"/>
</dbReference>
<dbReference type="PROSITE" id="PS51257">
    <property type="entry name" value="PROKAR_LIPOPROTEIN"/>
    <property type="match status" value="1"/>
</dbReference>
<evidence type="ECO:0000256" key="1">
    <source>
        <dbReference type="ARBA" id="ARBA00022729"/>
    </source>
</evidence>
<reference evidence="2 3" key="1">
    <citation type="submission" date="2024-09" db="EMBL/GenBank/DDBJ databases">
        <authorList>
            <person name="Sun Q."/>
            <person name="Mori K."/>
        </authorList>
    </citation>
    <scope>NUCLEOTIDE SEQUENCE [LARGE SCALE GENOMIC DNA]</scope>
    <source>
        <strain evidence="2 3">NCAIM B.02301</strain>
    </source>
</reference>
<organism evidence="2 3">
    <name type="scientific">Halalkalibacter alkalisediminis</name>
    <dbReference type="NCBI Taxonomy" id="935616"/>
    <lineage>
        <taxon>Bacteria</taxon>
        <taxon>Bacillati</taxon>
        <taxon>Bacillota</taxon>
        <taxon>Bacilli</taxon>
        <taxon>Bacillales</taxon>
        <taxon>Bacillaceae</taxon>
        <taxon>Halalkalibacter</taxon>
    </lineage>
</organism>